<organism evidence="5 6">
    <name type="scientific">Lysobacter yangpyeongensis</name>
    <dbReference type="NCBI Taxonomy" id="346182"/>
    <lineage>
        <taxon>Bacteria</taxon>
        <taxon>Pseudomonadati</taxon>
        <taxon>Pseudomonadota</taxon>
        <taxon>Gammaproteobacteria</taxon>
        <taxon>Lysobacterales</taxon>
        <taxon>Lysobacteraceae</taxon>
        <taxon>Lysobacter</taxon>
    </lineage>
</organism>
<dbReference type="SMART" id="SM00862">
    <property type="entry name" value="Trans_reg_C"/>
    <property type="match status" value="1"/>
</dbReference>
<evidence type="ECO:0000313" key="6">
    <source>
        <dbReference type="Proteomes" id="UP001596036"/>
    </source>
</evidence>
<dbReference type="SUPFAM" id="SSF46894">
    <property type="entry name" value="C-terminal effector domain of the bipartite response regulators"/>
    <property type="match status" value="1"/>
</dbReference>
<evidence type="ECO:0000256" key="3">
    <source>
        <dbReference type="SAM" id="MobiDB-lite"/>
    </source>
</evidence>
<evidence type="ECO:0000313" key="5">
    <source>
        <dbReference type="EMBL" id="MFC5569984.1"/>
    </source>
</evidence>
<feature type="domain" description="OmpR/PhoB-type" evidence="4">
    <location>
        <begin position="13"/>
        <end position="109"/>
    </location>
</feature>
<name>A0ABW0SM64_9GAMM</name>
<evidence type="ECO:0000256" key="2">
    <source>
        <dbReference type="PROSITE-ProRule" id="PRU01091"/>
    </source>
</evidence>
<dbReference type="EMBL" id="JBHSNM010000002">
    <property type="protein sequence ID" value="MFC5569984.1"/>
    <property type="molecule type" value="Genomic_DNA"/>
</dbReference>
<dbReference type="RefSeq" id="WP_386754310.1">
    <property type="nucleotide sequence ID" value="NZ_JBHSNM010000002.1"/>
</dbReference>
<dbReference type="Gene3D" id="1.10.10.10">
    <property type="entry name" value="Winged helix-like DNA-binding domain superfamily/Winged helix DNA-binding domain"/>
    <property type="match status" value="1"/>
</dbReference>
<gene>
    <name evidence="5" type="ORF">ACFPN1_07935</name>
</gene>
<feature type="region of interest" description="Disordered" evidence="3">
    <location>
        <begin position="116"/>
        <end position="156"/>
    </location>
</feature>
<proteinExistence type="predicted"/>
<dbReference type="CDD" id="cd00383">
    <property type="entry name" value="trans_reg_C"/>
    <property type="match status" value="1"/>
</dbReference>
<evidence type="ECO:0000259" key="4">
    <source>
        <dbReference type="PROSITE" id="PS51755"/>
    </source>
</evidence>
<dbReference type="InterPro" id="IPR016032">
    <property type="entry name" value="Sig_transdc_resp-reg_C-effctor"/>
</dbReference>
<protein>
    <submittedName>
        <fullName evidence="5">Winged helix-turn-helix domain-containing protein</fullName>
    </submittedName>
</protein>
<feature type="compositionally biased region" description="Low complexity" evidence="3">
    <location>
        <begin position="120"/>
        <end position="156"/>
    </location>
</feature>
<accession>A0ABW0SM64</accession>
<dbReference type="InterPro" id="IPR036388">
    <property type="entry name" value="WH-like_DNA-bd_sf"/>
</dbReference>
<keyword evidence="6" id="KW-1185">Reference proteome</keyword>
<dbReference type="InterPro" id="IPR001867">
    <property type="entry name" value="OmpR/PhoB-type_DNA-bd"/>
</dbReference>
<dbReference type="InterPro" id="IPR011990">
    <property type="entry name" value="TPR-like_helical_dom_sf"/>
</dbReference>
<dbReference type="Proteomes" id="UP001596036">
    <property type="component" value="Unassembled WGS sequence"/>
</dbReference>
<evidence type="ECO:0000256" key="1">
    <source>
        <dbReference type="ARBA" id="ARBA00023125"/>
    </source>
</evidence>
<sequence length="956" mass="105251">MTDPTQHPWPAGTRRLQVHDVQVDLRYRRVIRPDQEAELPQRMFDLLLVFLAEPQVLHTRAELFARVWPGVIVEDANLSQSVWMLRKALGEARKHWIRTVAKSGYVFEPPGPVEAVAEGTTAPPAAPATNKESAPAGEAASAPPASTAERPAEAASAPVRPRPWRWVAAAALGFLLLGSGAWWLHARKAATAVRTEALAIALIDVEDRAAPAESRWPVTLLHAWLGWKLDSLPEVTLLTEAHLAADSEGRSPRIVFLSSGVDATDPGQVFLRARYDDAGREQRIERKGPRERLPAMADELSKELLARLVPDRASERWPALVVDTATARHYAEGVDALERRDWVTSARILQEVAARAPRFGLARFQYGYVLTRLSRASPAIEETTAAIELLKPVPEDVSAVLHAELLSRDPEKAAEAARAYGALAARHPEKSVYALDQANMLVNAAQPEQAIPLLNQPHWARQSVGTQLRQRLNLSSAYLSLGDAVQARKQALIAQRIAREAGKGWEQENGEALLLIAQANSYQYEEKADLAGYEEAASQFEIAGDEMAALYARFLSESSKPEHPDEADLDALLVQARERGYRRLEVDMLRLDAFRHYSLGELPTYRARLEQALATALTAGDTFEQHVLELYLLNEDFMRGRYEDAERRLASLRKAGLQGDGAIVVAQFDAILTANRGDYGGAEAILVAAEERDRKVNPAEQQSTASSRIACMRADLSLARGDMNRARAQWKACDALQQPSTRLQALIGNAAVDILAGDRASGLRSLHEAQKEVESQEDGPDRWLNELWIAAQLTRAGDLATAERMNQRVLPMAVRTGYEWIRAMAEAGLAENAAMRGDWKSADQHESVARKLRGASLWTVRYRLDVVRAVAALQRGEGKRALDLIVAAHAEAQRHGDVVGQMELQSLVPAGITLGECNERCRASMVARTGLRGATLDWLTGPAKVDTQILAQSEIR</sequence>
<feature type="DNA-binding region" description="OmpR/PhoB-type" evidence="2">
    <location>
        <begin position="13"/>
        <end position="109"/>
    </location>
</feature>
<dbReference type="SUPFAM" id="SSF48452">
    <property type="entry name" value="TPR-like"/>
    <property type="match status" value="1"/>
</dbReference>
<dbReference type="Gene3D" id="1.25.40.10">
    <property type="entry name" value="Tetratricopeptide repeat domain"/>
    <property type="match status" value="1"/>
</dbReference>
<comment type="caution">
    <text evidence="5">The sequence shown here is derived from an EMBL/GenBank/DDBJ whole genome shotgun (WGS) entry which is preliminary data.</text>
</comment>
<dbReference type="Pfam" id="PF00486">
    <property type="entry name" value="Trans_reg_C"/>
    <property type="match status" value="1"/>
</dbReference>
<reference evidence="6" key="1">
    <citation type="journal article" date="2019" name="Int. J. Syst. Evol. Microbiol.">
        <title>The Global Catalogue of Microorganisms (GCM) 10K type strain sequencing project: providing services to taxonomists for standard genome sequencing and annotation.</title>
        <authorList>
            <consortium name="The Broad Institute Genomics Platform"/>
            <consortium name="The Broad Institute Genome Sequencing Center for Infectious Disease"/>
            <person name="Wu L."/>
            <person name="Ma J."/>
        </authorList>
    </citation>
    <scope>NUCLEOTIDE SEQUENCE [LARGE SCALE GENOMIC DNA]</scope>
    <source>
        <strain evidence="6">KACC 11407</strain>
    </source>
</reference>
<keyword evidence="1 2" id="KW-0238">DNA-binding</keyword>
<dbReference type="PROSITE" id="PS51755">
    <property type="entry name" value="OMPR_PHOB"/>
    <property type="match status" value="1"/>
</dbReference>